<dbReference type="AlphaFoldDB" id="A0A0M3IPH0"/>
<proteinExistence type="predicted"/>
<sequence>LINFQVTSRSRGLRFRIWNVSYRYLSSFIITTFLNLNLKSPYGSACIQYAQIWGHRNHSFYKAHKKTLHYENDVHETRW</sequence>
<dbReference type="WBParaSite" id="ALUE_0002064801-mRNA-1">
    <property type="protein sequence ID" value="ALUE_0002064801-mRNA-1"/>
    <property type="gene ID" value="ALUE_0002064801"/>
</dbReference>
<protein>
    <submittedName>
        <fullName evidence="2">Ovule protein</fullName>
    </submittedName>
</protein>
<reference evidence="2" key="1">
    <citation type="submission" date="2017-02" db="UniProtKB">
        <authorList>
            <consortium name="WormBaseParasite"/>
        </authorList>
    </citation>
    <scope>IDENTIFICATION</scope>
</reference>
<keyword evidence="1" id="KW-1185">Reference proteome</keyword>
<accession>A0A0M3IPH0</accession>
<name>A0A0M3IPH0_ASCLU</name>
<dbReference type="Proteomes" id="UP000036681">
    <property type="component" value="Unplaced"/>
</dbReference>
<organism evidence="1 2">
    <name type="scientific">Ascaris lumbricoides</name>
    <name type="common">Giant roundworm</name>
    <dbReference type="NCBI Taxonomy" id="6252"/>
    <lineage>
        <taxon>Eukaryota</taxon>
        <taxon>Metazoa</taxon>
        <taxon>Ecdysozoa</taxon>
        <taxon>Nematoda</taxon>
        <taxon>Chromadorea</taxon>
        <taxon>Rhabditida</taxon>
        <taxon>Spirurina</taxon>
        <taxon>Ascaridomorpha</taxon>
        <taxon>Ascaridoidea</taxon>
        <taxon>Ascarididae</taxon>
        <taxon>Ascaris</taxon>
    </lineage>
</organism>
<evidence type="ECO:0000313" key="2">
    <source>
        <dbReference type="WBParaSite" id="ALUE_0002064801-mRNA-1"/>
    </source>
</evidence>
<evidence type="ECO:0000313" key="1">
    <source>
        <dbReference type="Proteomes" id="UP000036681"/>
    </source>
</evidence>